<keyword evidence="8" id="KW-0479">Metal-binding</keyword>
<dbReference type="RefSeq" id="WP_272461482.1">
    <property type="nucleotide sequence ID" value="NZ_JAPFQL010000021.1"/>
</dbReference>
<evidence type="ECO:0000259" key="16">
    <source>
        <dbReference type="Pfam" id="PF18267"/>
    </source>
</evidence>
<dbReference type="SUPFAM" id="SSF51905">
    <property type="entry name" value="FAD/NAD(P)-binding domain"/>
    <property type="match status" value="2"/>
</dbReference>
<accession>A0ABT5GF97</accession>
<dbReference type="PRINTS" id="PR00368">
    <property type="entry name" value="FADPNR"/>
</dbReference>
<evidence type="ECO:0000256" key="13">
    <source>
        <dbReference type="SAM" id="MobiDB-lite"/>
    </source>
</evidence>
<dbReference type="Pfam" id="PF07992">
    <property type="entry name" value="Pyr_redox_2"/>
    <property type="match status" value="1"/>
</dbReference>
<dbReference type="InterPro" id="IPR007419">
    <property type="entry name" value="BFD-like_2Fe2S-bd_dom"/>
</dbReference>
<comment type="cofactor">
    <cofactor evidence="1">
        <name>siroheme</name>
        <dbReference type="ChEBI" id="CHEBI:60052"/>
    </cofactor>
</comment>
<evidence type="ECO:0000313" key="18">
    <source>
        <dbReference type="Proteomes" id="UP001150259"/>
    </source>
</evidence>
<evidence type="ECO:0000256" key="12">
    <source>
        <dbReference type="ARBA" id="ARBA00023014"/>
    </source>
</evidence>
<dbReference type="Proteomes" id="UP001150259">
    <property type="component" value="Unassembled WGS sequence"/>
</dbReference>
<evidence type="ECO:0000256" key="2">
    <source>
        <dbReference type="ARBA" id="ARBA00001966"/>
    </source>
</evidence>
<comment type="cofactor">
    <cofactor evidence="3">
        <name>FAD</name>
        <dbReference type="ChEBI" id="CHEBI:57692"/>
    </cofactor>
</comment>
<comment type="caution">
    <text evidence="17">The sequence shown here is derived from an EMBL/GenBank/DDBJ whole genome shotgun (WGS) entry which is preliminary data.</text>
</comment>
<name>A0ABT5GF97_9MICO</name>
<evidence type="ECO:0000256" key="10">
    <source>
        <dbReference type="ARBA" id="ARBA00023002"/>
    </source>
</evidence>
<gene>
    <name evidence="17" type="ORF">OO014_06515</name>
</gene>
<dbReference type="InterPro" id="IPR023753">
    <property type="entry name" value="FAD/NAD-binding_dom"/>
</dbReference>
<dbReference type="InterPro" id="IPR041575">
    <property type="entry name" value="Rubredoxin_C"/>
</dbReference>
<comment type="cofactor">
    <cofactor evidence="2">
        <name>[4Fe-4S] cluster</name>
        <dbReference type="ChEBI" id="CHEBI:49883"/>
    </cofactor>
</comment>
<dbReference type="EMBL" id="JAPFQL010000021">
    <property type="protein sequence ID" value="MDC5696907.1"/>
    <property type="molecule type" value="Genomic_DNA"/>
</dbReference>
<evidence type="ECO:0000259" key="15">
    <source>
        <dbReference type="Pfam" id="PF07992"/>
    </source>
</evidence>
<dbReference type="Pfam" id="PF04324">
    <property type="entry name" value="Fer2_BFD"/>
    <property type="match status" value="1"/>
</dbReference>
<dbReference type="InterPro" id="IPR041854">
    <property type="entry name" value="BFD-like_2Fe2S-bd_dom_sf"/>
</dbReference>
<evidence type="ECO:0000256" key="6">
    <source>
        <dbReference type="ARBA" id="ARBA00022617"/>
    </source>
</evidence>
<reference evidence="17 18" key="1">
    <citation type="submission" date="2022-11" db="EMBL/GenBank/DDBJ databases">
        <title>Anaerobic phenanthrene biodegradation by a DNRA strain PheN6.</title>
        <authorList>
            <person name="Zhang Z."/>
        </authorList>
    </citation>
    <scope>NUCLEOTIDE SEQUENCE [LARGE SCALE GENOMIC DNA]</scope>
    <source>
        <strain evidence="17 18">PheN6</strain>
    </source>
</reference>
<keyword evidence="11" id="KW-0408">Iron</keyword>
<evidence type="ECO:0000256" key="7">
    <source>
        <dbReference type="ARBA" id="ARBA00022630"/>
    </source>
</evidence>
<keyword evidence="10" id="KW-0560">Oxidoreductase</keyword>
<dbReference type="InterPro" id="IPR036188">
    <property type="entry name" value="FAD/NAD-bd_sf"/>
</dbReference>
<evidence type="ECO:0000256" key="4">
    <source>
        <dbReference type="ARBA" id="ARBA00005096"/>
    </source>
</evidence>
<feature type="domain" description="FAD/NAD(P)-binding" evidence="15">
    <location>
        <begin position="14"/>
        <end position="308"/>
    </location>
</feature>
<comment type="pathway">
    <text evidence="4">Nitrogen metabolism; nitrate reduction (assimilation).</text>
</comment>
<dbReference type="Gene3D" id="3.30.390.30">
    <property type="match status" value="1"/>
</dbReference>
<evidence type="ECO:0000256" key="8">
    <source>
        <dbReference type="ARBA" id="ARBA00022723"/>
    </source>
</evidence>
<sequence>MTELPNGRAPSMRRVLVVGNGMAGARFAEELRQRDPGAARFAITVAGEEPHAAYNRVLLSSVVAGSLTARETRLKPDGWWSARHIEVRTGSEVTAVDLVARTATLGTGPARPDRVLQWDELVLATGSVPFVPPMEGDTGPGSGVVAFRTIDDCRRIAAHIGAARHAVVIGGGLLGLEAARGLLGKGVDVTVVHAAAVPMERQLDADGGAVLARVVRELGARLLLSRCVVARHAPAGATPTVTLDDGTTLPADLVVVSAGVRPRVDLARRIGLDVDRGVVVDDRLATSAPRVHAIGECSQHRGLVPGLVQPGWDQARVLADVLSGADPDACYEGTSVLTRLKAPDIDLTSMGTIEVGVHDPDHEVLAFTDPQRGRYAKLVLAGDRLVGAILLGIGDASGSLTQLYDTAAVVPRDRLALMLGRAVTRASGPEPVNLAEMPGNTVICRCNTVTKSRIVAAHRDGCTTVDAVADSTRATTGCGSCTAAVAGLCAWLDSSDPPQHDPQARPDPVPASAEGAA</sequence>
<keyword evidence="7" id="KW-0285">Flavoprotein</keyword>
<dbReference type="Pfam" id="PF18267">
    <property type="entry name" value="Rubredoxin_C"/>
    <property type="match status" value="1"/>
</dbReference>
<keyword evidence="6" id="KW-0349">Heme</keyword>
<evidence type="ECO:0000313" key="17">
    <source>
        <dbReference type="EMBL" id="MDC5696907.1"/>
    </source>
</evidence>
<evidence type="ECO:0000256" key="5">
    <source>
        <dbReference type="ARBA" id="ARBA00010429"/>
    </source>
</evidence>
<proteinExistence type="inferred from homology"/>
<dbReference type="Gene3D" id="1.10.10.1100">
    <property type="entry name" value="BFD-like [2Fe-2S]-binding domain"/>
    <property type="match status" value="1"/>
</dbReference>
<comment type="similarity">
    <text evidence="5">Belongs to the nitrite and sulfite reductase 4Fe-4S domain family.</text>
</comment>
<evidence type="ECO:0000256" key="11">
    <source>
        <dbReference type="ARBA" id="ARBA00023004"/>
    </source>
</evidence>
<feature type="domain" description="BFD-like [2Fe-2S]-binding" evidence="14">
    <location>
        <begin position="442"/>
        <end position="488"/>
    </location>
</feature>
<feature type="region of interest" description="Disordered" evidence="13">
    <location>
        <begin position="495"/>
        <end position="517"/>
    </location>
</feature>
<dbReference type="InterPro" id="IPR016156">
    <property type="entry name" value="FAD/NAD-linked_Rdtase_dimer_sf"/>
</dbReference>
<dbReference type="PANTHER" id="PTHR43809:SF1">
    <property type="entry name" value="NITRITE REDUCTASE (NADH) LARGE SUBUNIT"/>
    <property type="match status" value="1"/>
</dbReference>
<dbReference type="PRINTS" id="PR00411">
    <property type="entry name" value="PNDRDTASEI"/>
</dbReference>
<protein>
    <submittedName>
        <fullName evidence="17">FAD-dependent oxidoreductase</fullName>
    </submittedName>
</protein>
<evidence type="ECO:0000256" key="3">
    <source>
        <dbReference type="ARBA" id="ARBA00001974"/>
    </source>
</evidence>
<organism evidence="17 18">
    <name type="scientific">Intrasporangium calvum</name>
    <dbReference type="NCBI Taxonomy" id="53358"/>
    <lineage>
        <taxon>Bacteria</taxon>
        <taxon>Bacillati</taxon>
        <taxon>Actinomycetota</taxon>
        <taxon>Actinomycetes</taxon>
        <taxon>Micrococcales</taxon>
        <taxon>Intrasporangiaceae</taxon>
        <taxon>Intrasporangium</taxon>
    </lineage>
</organism>
<dbReference type="InterPro" id="IPR052034">
    <property type="entry name" value="NasD-like"/>
</dbReference>
<dbReference type="PANTHER" id="PTHR43809">
    <property type="entry name" value="NITRITE REDUCTASE (NADH) LARGE SUBUNIT"/>
    <property type="match status" value="1"/>
</dbReference>
<dbReference type="Gene3D" id="3.50.50.60">
    <property type="entry name" value="FAD/NAD(P)-binding domain"/>
    <property type="match status" value="2"/>
</dbReference>
<feature type="domain" description="NADH-rubredoxin oxidoreductase C-terminal" evidence="16">
    <location>
        <begin position="338"/>
        <end position="392"/>
    </location>
</feature>
<evidence type="ECO:0000259" key="14">
    <source>
        <dbReference type="Pfam" id="PF04324"/>
    </source>
</evidence>
<evidence type="ECO:0000256" key="1">
    <source>
        <dbReference type="ARBA" id="ARBA00001929"/>
    </source>
</evidence>
<keyword evidence="18" id="KW-1185">Reference proteome</keyword>
<keyword evidence="9" id="KW-0274">FAD</keyword>
<evidence type="ECO:0000256" key="9">
    <source>
        <dbReference type="ARBA" id="ARBA00022827"/>
    </source>
</evidence>
<keyword evidence="12" id="KW-0411">Iron-sulfur</keyword>